<feature type="signal peptide" evidence="5">
    <location>
        <begin position="1"/>
        <end position="23"/>
    </location>
</feature>
<evidence type="ECO:0000259" key="6">
    <source>
        <dbReference type="Pfam" id="PF00892"/>
    </source>
</evidence>
<gene>
    <name evidence="7" type="ORF">MANES_14G117700v8</name>
</gene>
<evidence type="ECO:0000256" key="2">
    <source>
        <dbReference type="ARBA" id="ARBA00007635"/>
    </source>
</evidence>
<dbReference type="GO" id="GO:0016020">
    <property type="term" value="C:membrane"/>
    <property type="evidence" value="ECO:0007669"/>
    <property type="project" value="InterPro"/>
</dbReference>
<comment type="caution">
    <text evidence="7">The sequence shown here is derived from an EMBL/GenBank/DDBJ whole genome shotgun (WGS) entry which is preliminary data.</text>
</comment>
<dbReference type="Pfam" id="PF00892">
    <property type="entry name" value="EamA"/>
    <property type="match status" value="1"/>
</dbReference>
<feature type="transmembrane region" description="Helical" evidence="4">
    <location>
        <begin position="245"/>
        <end position="265"/>
    </location>
</feature>
<dbReference type="Gramene" id="Manes.14G117700.1.v8.1">
    <property type="protein sequence ID" value="Manes.14G117700.1.v8.1.CDS"/>
    <property type="gene ID" value="Manes.14G117700.v8.1"/>
</dbReference>
<reference evidence="8" key="1">
    <citation type="journal article" date="2016" name="Nat. Biotechnol.">
        <title>Sequencing wild and cultivated cassava and related species reveals extensive interspecific hybridization and genetic diversity.</title>
        <authorList>
            <person name="Bredeson J.V."/>
            <person name="Lyons J.B."/>
            <person name="Prochnik S.E."/>
            <person name="Wu G.A."/>
            <person name="Ha C.M."/>
            <person name="Edsinger-Gonzales E."/>
            <person name="Grimwood J."/>
            <person name="Schmutz J."/>
            <person name="Rabbi I.Y."/>
            <person name="Egesi C."/>
            <person name="Nauluvula P."/>
            <person name="Lebot V."/>
            <person name="Ndunguru J."/>
            <person name="Mkamilo G."/>
            <person name="Bart R.S."/>
            <person name="Setter T.L."/>
            <person name="Gleadow R.M."/>
            <person name="Kulakow P."/>
            <person name="Ferguson M.E."/>
            <person name="Rounsley S."/>
            <person name="Rokhsar D.S."/>
        </authorList>
    </citation>
    <scope>NUCLEOTIDE SEQUENCE [LARGE SCALE GENOMIC DNA]</scope>
    <source>
        <strain evidence="8">cv. AM560-2</strain>
    </source>
</reference>
<dbReference type="InterPro" id="IPR000620">
    <property type="entry name" value="EamA_dom"/>
</dbReference>
<keyword evidence="4" id="KW-0472">Membrane</keyword>
<feature type="transmembrane region" description="Helical" evidence="4">
    <location>
        <begin position="277"/>
        <end position="301"/>
    </location>
</feature>
<feature type="chain" id="PRO_5012474479" description="EamA domain-containing protein" evidence="5">
    <location>
        <begin position="24"/>
        <end position="406"/>
    </location>
</feature>
<feature type="transmembrane region" description="Helical" evidence="4">
    <location>
        <begin position="330"/>
        <end position="357"/>
    </location>
</feature>
<feature type="region of interest" description="Disordered" evidence="3">
    <location>
        <begin position="70"/>
        <end position="91"/>
    </location>
</feature>
<proteinExistence type="inferred from homology"/>
<feature type="transmembrane region" description="Helical" evidence="4">
    <location>
        <begin position="175"/>
        <end position="195"/>
    </location>
</feature>
<feature type="transmembrane region" description="Helical" evidence="4">
    <location>
        <begin position="149"/>
        <end position="169"/>
    </location>
</feature>
<dbReference type="SUPFAM" id="SSF103481">
    <property type="entry name" value="Multidrug resistance efflux transporter EmrE"/>
    <property type="match status" value="2"/>
</dbReference>
<dbReference type="Proteomes" id="UP000091857">
    <property type="component" value="Chromosome 14"/>
</dbReference>
<dbReference type="InterPro" id="IPR037185">
    <property type="entry name" value="EmrE-like"/>
</dbReference>
<protein>
    <recommendedName>
        <fullName evidence="6">EamA domain-containing protein</fullName>
    </recommendedName>
</protein>
<dbReference type="AlphaFoldDB" id="A0A2C9UL49"/>
<comment type="subcellular location">
    <subcellularLocation>
        <location evidence="1">Membrane</location>
        <topology evidence="1">Multi-pass membrane protein</topology>
    </subcellularLocation>
</comment>
<evidence type="ECO:0000256" key="4">
    <source>
        <dbReference type="SAM" id="Phobius"/>
    </source>
</evidence>
<keyword evidence="8" id="KW-1185">Reference proteome</keyword>
<feature type="transmembrane region" description="Helical" evidence="4">
    <location>
        <begin position="202"/>
        <end position="225"/>
    </location>
</feature>
<feature type="transmembrane region" description="Helical" evidence="4">
    <location>
        <begin position="369"/>
        <end position="388"/>
    </location>
</feature>
<name>A0A2C9UL49_MANES</name>
<dbReference type="EMBL" id="CM004400">
    <property type="protein sequence ID" value="OAY31508.1"/>
    <property type="molecule type" value="Genomic_DNA"/>
</dbReference>
<evidence type="ECO:0000313" key="7">
    <source>
        <dbReference type="EMBL" id="OAY31508.1"/>
    </source>
</evidence>
<evidence type="ECO:0000313" key="8">
    <source>
        <dbReference type="Proteomes" id="UP000091857"/>
    </source>
</evidence>
<keyword evidence="4" id="KW-1133">Transmembrane helix</keyword>
<comment type="similarity">
    <text evidence="2">Belongs to the drug/metabolite transporter (DMT) superfamily. Plant drug/metabolite exporter (P-DME) (TC 2.A.7.4) family.</text>
</comment>
<keyword evidence="5" id="KW-0732">Signal</keyword>
<keyword evidence="4" id="KW-0812">Transmembrane</keyword>
<organism evidence="7 8">
    <name type="scientific">Manihot esculenta</name>
    <name type="common">Cassava</name>
    <name type="synonym">Jatropha manihot</name>
    <dbReference type="NCBI Taxonomy" id="3983"/>
    <lineage>
        <taxon>Eukaryota</taxon>
        <taxon>Viridiplantae</taxon>
        <taxon>Streptophyta</taxon>
        <taxon>Embryophyta</taxon>
        <taxon>Tracheophyta</taxon>
        <taxon>Spermatophyta</taxon>
        <taxon>Magnoliopsida</taxon>
        <taxon>eudicotyledons</taxon>
        <taxon>Gunneridae</taxon>
        <taxon>Pentapetalae</taxon>
        <taxon>rosids</taxon>
        <taxon>fabids</taxon>
        <taxon>Malpighiales</taxon>
        <taxon>Euphorbiaceae</taxon>
        <taxon>Crotonoideae</taxon>
        <taxon>Manihoteae</taxon>
        <taxon>Manihot</taxon>
    </lineage>
</organism>
<sequence length="406" mass="44159">MGWKYKGGLILIITVVILWVTSAEVTQGVFTDYNHPFAVTYLGTSLLIVYLPIAFIKDWLLKFMRNQNGRSGKNEATSDKPSAAGIDSPVKQNKTPDHFEIEFHGPSANKDCSIDLFSKEDGNSLVSQSNSNAEILKADRKLTGRETTLVGLCIAPLWFLTEYLTNAALARTSVASTTLLSSTSGLFTLLIGALLGEESITVVKVISVLVSIAGVAMTIVGKTWTAGGSQSSTAKDQKHSLLGDLYAALSALTYGLFTVLLKKFAGEEGERVDVQKLFGYIGLFTLTTLWWIVWPLTAIGVEPSFKFPSSTKMEEIILLNSFVGSVLCDYFWALGVVWTSPLVAALGVSLTIPLAMLEDMIIHGQQYSVIYIIGSAQVFLGFIIANLADWISQKAKMAALYITRIL</sequence>
<evidence type="ECO:0000256" key="5">
    <source>
        <dbReference type="SAM" id="SignalP"/>
    </source>
</evidence>
<dbReference type="PANTHER" id="PTHR23051:SF10">
    <property type="entry name" value="EAMA DOMAIN-CONTAINING PROTEIN"/>
    <property type="match status" value="1"/>
</dbReference>
<evidence type="ECO:0000256" key="1">
    <source>
        <dbReference type="ARBA" id="ARBA00004141"/>
    </source>
</evidence>
<dbReference type="PANTHER" id="PTHR23051">
    <property type="entry name" value="SOLUTE CARRIER FAMILY 35, MEMBER F5"/>
    <property type="match status" value="1"/>
</dbReference>
<feature type="transmembrane region" description="Helical" evidence="4">
    <location>
        <begin position="39"/>
        <end position="60"/>
    </location>
</feature>
<accession>A0A2C9UL49</accession>
<evidence type="ECO:0000256" key="3">
    <source>
        <dbReference type="SAM" id="MobiDB-lite"/>
    </source>
</evidence>
<feature type="domain" description="EamA" evidence="6">
    <location>
        <begin position="149"/>
        <end position="219"/>
    </location>
</feature>